<dbReference type="EMBL" id="KZ772825">
    <property type="protein sequence ID" value="PTQ28752.1"/>
    <property type="molecule type" value="Genomic_DNA"/>
</dbReference>
<dbReference type="AlphaFoldDB" id="A0A2R6W4N4"/>
<gene>
    <name evidence="1" type="ORF">MARPO_0155s0014</name>
</gene>
<name>A0A2R6W4N4_MARPO</name>
<reference evidence="2" key="1">
    <citation type="journal article" date="2017" name="Cell">
        <title>Insights into land plant evolution garnered from the Marchantia polymorpha genome.</title>
        <authorList>
            <person name="Bowman J.L."/>
            <person name="Kohchi T."/>
            <person name="Yamato K.T."/>
            <person name="Jenkins J."/>
            <person name="Shu S."/>
            <person name="Ishizaki K."/>
            <person name="Yamaoka S."/>
            <person name="Nishihama R."/>
            <person name="Nakamura Y."/>
            <person name="Berger F."/>
            <person name="Adam C."/>
            <person name="Aki S.S."/>
            <person name="Althoff F."/>
            <person name="Araki T."/>
            <person name="Arteaga-Vazquez M.A."/>
            <person name="Balasubrmanian S."/>
            <person name="Barry K."/>
            <person name="Bauer D."/>
            <person name="Boehm C.R."/>
            <person name="Briginshaw L."/>
            <person name="Caballero-Perez J."/>
            <person name="Catarino B."/>
            <person name="Chen F."/>
            <person name="Chiyoda S."/>
            <person name="Chovatia M."/>
            <person name="Davies K.M."/>
            <person name="Delmans M."/>
            <person name="Demura T."/>
            <person name="Dierschke T."/>
            <person name="Dolan L."/>
            <person name="Dorantes-Acosta A.E."/>
            <person name="Eklund D.M."/>
            <person name="Florent S.N."/>
            <person name="Flores-Sandoval E."/>
            <person name="Fujiyama A."/>
            <person name="Fukuzawa H."/>
            <person name="Galik B."/>
            <person name="Grimanelli D."/>
            <person name="Grimwood J."/>
            <person name="Grossniklaus U."/>
            <person name="Hamada T."/>
            <person name="Haseloff J."/>
            <person name="Hetherington A.J."/>
            <person name="Higo A."/>
            <person name="Hirakawa Y."/>
            <person name="Hundley H.N."/>
            <person name="Ikeda Y."/>
            <person name="Inoue K."/>
            <person name="Inoue S.I."/>
            <person name="Ishida S."/>
            <person name="Jia Q."/>
            <person name="Kakita M."/>
            <person name="Kanazawa T."/>
            <person name="Kawai Y."/>
            <person name="Kawashima T."/>
            <person name="Kennedy M."/>
            <person name="Kinose K."/>
            <person name="Kinoshita T."/>
            <person name="Kohara Y."/>
            <person name="Koide E."/>
            <person name="Komatsu K."/>
            <person name="Kopischke S."/>
            <person name="Kubo M."/>
            <person name="Kyozuka J."/>
            <person name="Lagercrantz U."/>
            <person name="Lin S.S."/>
            <person name="Lindquist E."/>
            <person name="Lipzen A.M."/>
            <person name="Lu C.W."/>
            <person name="De Luna E."/>
            <person name="Martienssen R.A."/>
            <person name="Minamino N."/>
            <person name="Mizutani M."/>
            <person name="Mizutani M."/>
            <person name="Mochizuki N."/>
            <person name="Monte I."/>
            <person name="Mosher R."/>
            <person name="Nagasaki H."/>
            <person name="Nakagami H."/>
            <person name="Naramoto S."/>
            <person name="Nishitani K."/>
            <person name="Ohtani M."/>
            <person name="Okamoto T."/>
            <person name="Okumura M."/>
            <person name="Phillips J."/>
            <person name="Pollak B."/>
            <person name="Reinders A."/>
            <person name="Rovekamp M."/>
            <person name="Sano R."/>
            <person name="Sawa S."/>
            <person name="Schmid M.W."/>
            <person name="Shirakawa M."/>
            <person name="Solano R."/>
            <person name="Spunde A."/>
            <person name="Suetsugu N."/>
            <person name="Sugano S."/>
            <person name="Sugiyama A."/>
            <person name="Sun R."/>
            <person name="Suzuki Y."/>
            <person name="Takenaka M."/>
            <person name="Takezawa D."/>
            <person name="Tomogane H."/>
            <person name="Tsuzuki M."/>
            <person name="Ueda T."/>
            <person name="Umeda M."/>
            <person name="Ward J.M."/>
            <person name="Watanabe Y."/>
            <person name="Yazaki K."/>
            <person name="Yokoyama R."/>
            <person name="Yoshitake Y."/>
            <person name="Yotsui I."/>
            <person name="Zachgo S."/>
            <person name="Schmutz J."/>
        </authorList>
    </citation>
    <scope>NUCLEOTIDE SEQUENCE [LARGE SCALE GENOMIC DNA]</scope>
    <source>
        <strain evidence="2">Tak-1</strain>
    </source>
</reference>
<evidence type="ECO:0000313" key="2">
    <source>
        <dbReference type="Proteomes" id="UP000244005"/>
    </source>
</evidence>
<protein>
    <submittedName>
        <fullName evidence="1">Uncharacterized protein</fullName>
    </submittedName>
</protein>
<proteinExistence type="predicted"/>
<keyword evidence="2" id="KW-1185">Reference proteome</keyword>
<dbReference type="Gramene" id="Mp8g08030.1">
    <property type="protein sequence ID" value="Mp8g08030.1.cds1"/>
    <property type="gene ID" value="Mp8g08030"/>
</dbReference>
<accession>A0A2R6W4N4</accession>
<sequence length="83" mass="9108">MECSTDVNIGGAVKLLKELGPEGFSDLAVNLTRSARRSSFNSMIIPSHCHNHKALRRAMVLCLKTIDLRLANSGVLRFDALIL</sequence>
<dbReference type="Proteomes" id="UP000244005">
    <property type="component" value="Unassembled WGS sequence"/>
</dbReference>
<evidence type="ECO:0000313" key="1">
    <source>
        <dbReference type="EMBL" id="PTQ28752.1"/>
    </source>
</evidence>
<organism evidence="1 2">
    <name type="scientific">Marchantia polymorpha</name>
    <name type="common">Common liverwort</name>
    <name type="synonym">Marchantia aquatica</name>
    <dbReference type="NCBI Taxonomy" id="3197"/>
    <lineage>
        <taxon>Eukaryota</taxon>
        <taxon>Viridiplantae</taxon>
        <taxon>Streptophyta</taxon>
        <taxon>Embryophyta</taxon>
        <taxon>Marchantiophyta</taxon>
        <taxon>Marchantiopsida</taxon>
        <taxon>Marchantiidae</taxon>
        <taxon>Marchantiales</taxon>
        <taxon>Marchantiaceae</taxon>
        <taxon>Marchantia</taxon>
    </lineage>
</organism>